<dbReference type="AlphaFoldDB" id="A0A3B1DAS3"/>
<evidence type="ECO:0000256" key="2">
    <source>
        <dbReference type="ARBA" id="ARBA00022741"/>
    </source>
</evidence>
<keyword evidence="3" id="KW-0658">Purine biosynthesis</keyword>
<comment type="pathway">
    <text evidence="5">Purine metabolism.</text>
</comment>
<protein>
    <submittedName>
        <fullName evidence="7">N5-carboxyaminoimidazole ribonucleotide synthase</fullName>
        <ecNumber evidence="7">6.3.4.18</ecNumber>
    </submittedName>
</protein>
<feature type="domain" description="ATP-grasp" evidence="6">
    <location>
        <begin position="102"/>
        <end position="270"/>
    </location>
</feature>
<evidence type="ECO:0000256" key="3">
    <source>
        <dbReference type="ARBA" id="ARBA00022755"/>
    </source>
</evidence>
<evidence type="ECO:0000256" key="5">
    <source>
        <dbReference type="ARBA" id="ARBA00025704"/>
    </source>
</evidence>
<evidence type="ECO:0000313" key="7">
    <source>
        <dbReference type="EMBL" id="VAX39389.1"/>
    </source>
</evidence>
<dbReference type="Gene3D" id="3.40.50.20">
    <property type="match status" value="1"/>
</dbReference>
<dbReference type="PROSITE" id="PS50975">
    <property type="entry name" value="ATP_GRASP"/>
    <property type="match status" value="1"/>
</dbReference>
<dbReference type="GO" id="GO:0005524">
    <property type="term" value="F:ATP binding"/>
    <property type="evidence" value="ECO:0007669"/>
    <property type="project" value="UniProtKB-KW"/>
</dbReference>
<dbReference type="Gene3D" id="3.30.1490.20">
    <property type="entry name" value="ATP-grasp fold, A domain"/>
    <property type="match status" value="1"/>
</dbReference>
<proteinExistence type="predicted"/>
<dbReference type="PANTHER" id="PTHR11609:SF5">
    <property type="entry name" value="PHOSPHORIBOSYLAMINOIMIDAZOLE CARBOXYLASE"/>
    <property type="match status" value="1"/>
</dbReference>
<dbReference type="Gene3D" id="3.30.470.20">
    <property type="entry name" value="ATP-grasp fold, B domain"/>
    <property type="match status" value="1"/>
</dbReference>
<dbReference type="InterPro" id="IPR054350">
    <property type="entry name" value="PurT/PurK_preATP-grasp"/>
</dbReference>
<keyword evidence="1 7" id="KW-0436">Ligase</keyword>
<dbReference type="EC" id="6.3.4.18" evidence="7"/>
<dbReference type="InterPro" id="IPR011761">
    <property type="entry name" value="ATP-grasp"/>
</dbReference>
<dbReference type="InterPro" id="IPR016185">
    <property type="entry name" value="PreATP-grasp_dom_sf"/>
</dbReference>
<evidence type="ECO:0000256" key="4">
    <source>
        <dbReference type="ARBA" id="ARBA00022840"/>
    </source>
</evidence>
<feature type="non-terminal residue" evidence="7">
    <location>
        <position position="271"/>
    </location>
</feature>
<dbReference type="GO" id="GO:0006164">
    <property type="term" value="P:purine nucleotide biosynthetic process"/>
    <property type="evidence" value="ECO:0007669"/>
    <property type="project" value="UniProtKB-KW"/>
</dbReference>
<dbReference type="InterPro" id="IPR003135">
    <property type="entry name" value="ATP-grasp_carboxylate-amine"/>
</dbReference>
<dbReference type="Pfam" id="PF22660">
    <property type="entry name" value="RS_preATP-grasp-like"/>
    <property type="match status" value="1"/>
</dbReference>
<keyword evidence="2" id="KW-0547">Nucleotide-binding</keyword>
<dbReference type="EMBL" id="UOGK01000229">
    <property type="protein sequence ID" value="VAX39389.1"/>
    <property type="molecule type" value="Genomic_DNA"/>
</dbReference>
<dbReference type="GO" id="GO:0005829">
    <property type="term" value="C:cytosol"/>
    <property type="evidence" value="ECO:0007669"/>
    <property type="project" value="TreeGrafter"/>
</dbReference>
<accession>A0A3B1DAS3</accession>
<organism evidence="7">
    <name type="scientific">hydrothermal vent metagenome</name>
    <dbReference type="NCBI Taxonomy" id="652676"/>
    <lineage>
        <taxon>unclassified sequences</taxon>
        <taxon>metagenomes</taxon>
        <taxon>ecological metagenomes</taxon>
    </lineage>
</organism>
<dbReference type="SUPFAM" id="SSF56059">
    <property type="entry name" value="Glutathione synthetase ATP-binding domain-like"/>
    <property type="match status" value="1"/>
</dbReference>
<dbReference type="InterPro" id="IPR013815">
    <property type="entry name" value="ATP_grasp_subdomain_1"/>
</dbReference>
<keyword evidence="4" id="KW-0067">ATP-binding</keyword>
<sequence>MIVGALGGGQLGRMLALAGHRLGVQVRCFDPDAEACAGQVTELVVGDYHDTAALGRLIAGCDAVTYEFENVPIEAAAWCAERVETHPAIAALAAAQDRMEEKALLRAHGLEPVPHMLVESELQLREAVETIGLPAVLKTCRGGYDGKGQVVLRKAADIPTAWAELSSAAGAQVRLVLEGFIAFSREISLLTVRGKDGQVRHYDPVCNEHEGGILVRSRPAGEAADPASLDRARAGVASLMAGLGYVGVLAVEFFETASGGEGGELVANEMA</sequence>
<dbReference type="GO" id="GO:0046872">
    <property type="term" value="F:metal ion binding"/>
    <property type="evidence" value="ECO:0007669"/>
    <property type="project" value="InterPro"/>
</dbReference>
<reference evidence="7" key="1">
    <citation type="submission" date="2018-06" db="EMBL/GenBank/DDBJ databases">
        <authorList>
            <person name="Zhirakovskaya E."/>
        </authorList>
    </citation>
    <scope>NUCLEOTIDE SEQUENCE</scope>
</reference>
<dbReference type="FunFam" id="3.30.1490.20:FF:000015">
    <property type="entry name" value="N5-carboxyaminoimidazole ribonucleotide synthase"/>
    <property type="match status" value="1"/>
</dbReference>
<gene>
    <name evidence="7" type="ORF">MNBD_PLANCTO03-653</name>
</gene>
<name>A0A3B1DAS3_9ZZZZ</name>
<dbReference type="PANTHER" id="PTHR11609">
    <property type="entry name" value="PURINE BIOSYNTHESIS PROTEIN 6/7, PUR6/7"/>
    <property type="match status" value="1"/>
</dbReference>
<dbReference type="GO" id="GO:0034028">
    <property type="term" value="F:5-(carboxyamino)imidazole ribonucleotide synthase activity"/>
    <property type="evidence" value="ECO:0007669"/>
    <property type="project" value="UniProtKB-EC"/>
</dbReference>
<evidence type="ECO:0000259" key="6">
    <source>
        <dbReference type="PROSITE" id="PS50975"/>
    </source>
</evidence>
<dbReference type="Pfam" id="PF02222">
    <property type="entry name" value="ATP-grasp"/>
    <property type="match status" value="1"/>
</dbReference>
<dbReference type="SUPFAM" id="SSF52440">
    <property type="entry name" value="PreATP-grasp domain"/>
    <property type="match status" value="1"/>
</dbReference>
<evidence type="ECO:0000256" key="1">
    <source>
        <dbReference type="ARBA" id="ARBA00022598"/>
    </source>
</evidence>